<dbReference type="GO" id="GO:0016491">
    <property type="term" value="F:oxidoreductase activity"/>
    <property type="evidence" value="ECO:0007669"/>
    <property type="project" value="UniProtKB-KW"/>
</dbReference>
<evidence type="ECO:0000313" key="5">
    <source>
        <dbReference type="Proteomes" id="UP000179179"/>
    </source>
</evidence>
<comment type="caution">
    <text evidence="4">The sequence shown here is derived from an EMBL/GenBank/DDBJ whole genome shotgun (WGS) entry which is preliminary data.</text>
</comment>
<dbReference type="EMBL" id="LYCR01000017">
    <property type="protein sequence ID" value="OGM48317.1"/>
    <property type="molecule type" value="Genomic_DNA"/>
</dbReference>
<evidence type="ECO:0000256" key="2">
    <source>
        <dbReference type="RuleBase" id="RU003682"/>
    </source>
</evidence>
<evidence type="ECO:0000313" key="4">
    <source>
        <dbReference type="EMBL" id="OGM48317.1"/>
    </source>
</evidence>
<gene>
    <name evidence="4" type="ORF">ABOM_002225</name>
</gene>
<comment type="similarity">
    <text evidence="1 2">Belongs to the iron/ascorbate-dependent oxidoreductase family.</text>
</comment>
<dbReference type="PANTHER" id="PTHR47990">
    <property type="entry name" value="2-OXOGLUTARATE (2OG) AND FE(II)-DEPENDENT OXYGENASE SUPERFAMILY PROTEIN-RELATED"/>
    <property type="match status" value="1"/>
</dbReference>
<dbReference type="PROSITE" id="PS51471">
    <property type="entry name" value="FE2OG_OXY"/>
    <property type="match status" value="1"/>
</dbReference>
<sequence length="359" mass="40663">MSSVQSSETHNGFSIAPLPTVDHARLEAKDGEEAQRLLDACKTHGFFYLNLRSVGTILSDWQQVLRIMEKYFSQDLMAKMKDDRRSDTYGSSYEPCGTSAGAVPGTLDFYETLKVNIMVERALIQKTKHNQIARSEMYEKSASLPQTAKDNLELFDRFIRAADTITTTILARLSDVFNLCSGSRFEDKHRPGGKSQSTLALFRYPKQDVQDNKVGHNKHTDIGTLTLLFSEQWGLQVLSPETSEWNFVAPKRDHAVVNVGDSLRFLSGNVLKSCVHRVAPRNVSCRQEEHRYSIAYFLRAEDVVQYEDSKGRVISARDWHDEKYEAFRMGHDESNSDRILTGGMEKGGQFIVSTISEDE</sequence>
<keyword evidence="2" id="KW-0408">Iron</keyword>
<dbReference type="Pfam" id="PF14226">
    <property type="entry name" value="DIOX_N"/>
    <property type="match status" value="1"/>
</dbReference>
<dbReference type="SUPFAM" id="SSF51197">
    <property type="entry name" value="Clavaminate synthase-like"/>
    <property type="match status" value="1"/>
</dbReference>
<evidence type="ECO:0000256" key="1">
    <source>
        <dbReference type="ARBA" id="ARBA00008056"/>
    </source>
</evidence>
<organism evidence="4 5">
    <name type="scientific">Aspergillus bombycis</name>
    <dbReference type="NCBI Taxonomy" id="109264"/>
    <lineage>
        <taxon>Eukaryota</taxon>
        <taxon>Fungi</taxon>
        <taxon>Dikarya</taxon>
        <taxon>Ascomycota</taxon>
        <taxon>Pezizomycotina</taxon>
        <taxon>Eurotiomycetes</taxon>
        <taxon>Eurotiomycetidae</taxon>
        <taxon>Eurotiales</taxon>
        <taxon>Aspergillaceae</taxon>
        <taxon>Aspergillus</taxon>
    </lineage>
</organism>
<dbReference type="InterPro" id="IPR044861">
    <property type="entry name" value="IPNS-like_FE2OG_OXY"/>
</dbReference>
<name>A0A1F8A9E7_9EURO</name>
<dbReference type="InterPro" id="IPR050231">
    <property type="entry name" value="Iron_ascorbate_oxido_reductase"/>
</dbReference>
<accession>A0A1F8A9E7</accession>
<keyword evidence="2" id="KW-0479">Metal-binding</keyword>
<dbReference type="AlphaFoldDB" id="A0A1F8A9E7"/>
<dbReference type="GeneID" id="34445615"/>
<dbReference type="Gene3D" id="2.60.120.330">
    <property type="entry name" value="B-lactam Antibiotic, Isopenicillin N Synthase, Chain"/>
    <property type="match status" value="1"/>
</dbReference>
<proteinExistence type="inferred from homology"/>
<dbReference type="Pfam" id="PF03171">
    <property type="entry name" value="2OG-FeII_Oxy"/>
    <property type="match status" value="1"/>
</dbReference>
<dbReference type="RefSeq" id="XP_022392034.1">
    <property type="nucleotide sequence ID" value="XM_022529355.1"/>
</dbReference>
<dbReference type="InterPro" id="IPR027443">
    <property type="entry name" value="IPNS-like_sf"/>
</dbReference>
<keyword evidence="5" id="KW-1185">Reference proteome</keyword>
<keyword evidence="2" id="KW-0560">Oxidoreductase</keyword>
<dbReference type="GO" id="GO:0044283">
    <property type="term" value="P:small molecule biosynthetic process"/>
    <property type="evidence" value="ECO:0007669"/>
    <property type="project" value="UniProtKB-ARBA"/>
</dbReference>
<dbReference type="InterPro" id="IPR026992">
    <property type="entry name" value="DIOX_N"/>
</dbReference>
<protein>
    <recommendedName>
        <fullName evidence="3">Fe2OG dioxygenase domain-containing protein</fullName>
    </recommendedName>
</protein>
<dbReference type="OrthoDB" id="288590at2759"/>
<dbReference type="InterPro" id="IPR005123">
    <property type="entry name" value="Oxoglu/Fe-dep_dioxygenase_dom"/>
</dbReference>
<reference evidence="4 5" key="1">
    <citation type="journal article" date="2016" name="Genome Biol. Evol.">
        <title>Draft genome sequence of an aflatoxigenic Aspergillus species, A. bombycis.</title>
        <authorList>
            <person name="Moore G.G."/>
            <person name="Mack B.M."/>
            <person name="Beltz S.B."/>
            <person name="Gilbert M.K."/>
        </authorList>
    </citation>
    <scope>NUCLEOTIDE SEQUENCE [LARGE SCALE GENOMIC DNA]</scope>
    <source>
        <strain evidence="5">NRRL 26010</strain>
    </source>
</reference>
<evidence type="ECO:0000259" key="3">
    <source>
        <dbReference type="PROSITE" id="PS51471"/>
    </source>
</evidence>
<feature type="domain" description="Fe2OG dioxygenase" evidence="3">
    <location>
        <begin position="194"/>
        <end position="300"/>
    </location>
</feature>
<dbReference type="GO" id="GO:0046872">
    <property type="term" value="F:metal ion binding"/>
    <property type="evidence" value="ECO:0007669"/>
    <property type="project" value="UniProtKB-KW"/>
</dbReference>
<dbReference type="Proteomes" id="UP000179179">
    <property type="component" value="Unassembled WGS sequence"/>
</dbReference>